<evidence type="ECO:0000313" key="3">
    <source>
        <dbReference type="Proteomes" id="UP000245942"/>
    </source>
</evidence>
<evidence type="ECO:0000256" key="1">
    <source>
        <dbReference type="SAM" id="MobiDB-lite"/>
    </source>
</evidence>
<sequence>MLPRLASPALPPSAGSSSHQRPPPILVDTSESDISQDSEGEGCEDKENDARRAFERRGPLGPSMMEGSGDEQGLRRSASSSQRHTASAEGTVPRSNSRILALATPPLESRSLPSTKDRTSCPLPPSSGGGSVRSRQSGSERRPKNGGSAVGTPSGSRPSSSGELDARTSDELNAMLATNLSRKNDLNEQLIDYHDGKAPSGTDVEWLKASRSVVSMPEAR</sequence>
<organism evidence="2 3">
    <name type="scientific">Pseudomicrostroma glucosiphilum</name>
    <dbReference type="NCBI Taxonomy" id="1684307"/>
    <lineage>
        <taxon>Eukaryota</taxon>
        <taxon>Fungi</taxon>
        <taxon>Dikarya</taxon>
        <taxon>Basidiomycota</taxon>
        <taxon>Ustilaginomycotina</taxon>
        <taxon>Exobasidiomycetes</taxon>
        <taxon>Microstromatales</taxon>
        <taxon>Microstromatales incertae sedis</taxon>
        <taxon>Pseudomicrostroma</taxon>
    </lineage>
</organism>
<feature type="compositionally biased region" description="Basic and acidic residues" evidence="1">
    <location>
        <begin position="43"/>
        <end position="58"/>
    </location>
</feature>
<dbReference type="Proteomes" id="UP000245942">
    <property type="component" value="Unassembled WGS sequence"/>
</dbReference>
<dbReference type="RefSeq" id="XP_025351469.1">
    <property type="nucleotide sequence ID" value="XM_025490603.1"/>
</dbReference>
<reference evidence="2 3" key="1">
    <citation type="journal article" date="2018" name="Mol. Biol. Evol.">
        <title>Broad Genomic Sampling Reveals a Smut Pathogenic Ancestry of the Fungal Clade Ustilaginomycotina.</title>
        <authorList>
            <person name="Kijpornyongpan T."/>
            <person name="Mondo S.J."/>
            <person name="Barry K."/>
            <person name="Sandor L."/>
            <person name="Lee J."/>
            <person name="Lipzen A."/>
            <person name="Pangilinan J."/>
            <person name="LaButti K."/>
            <person name="Hainaut M."/>
            <person name="Henrissat B."/>
            <person name="Grigoriev I.V."/>
            <person name="Spatafora J.W."/>
            <person name="Aime M.C."/>
        </authorList>
    </citation>
    <scope>NUCLEOTIDE SEQUENCE [LARGE SCALE GENOMIC DNA]</scope>
    <source>
        <strain evidence="2 3">MCA 4718</strain>
    </source>
</reference>
<dbReference type="GeneID" id="37012337"/>
<evidence type="ECO:0000313" key="2">
    <source>
        <dbReference type="EMBL" id="PWN24309.1"/>
    </source>
</evidence>
<proteinExistence type="predicted"/>
<accession>A0A316UGD8</accession>
<feature type="compositionally biased region" description="Low complexity" evidence="1">
    <location>
        <begin position="1"/>
        <end position="18"/>
    </location>
</feature>
<feature type="compositionally biased region" description="Acidic residues" evidence="1">
    <location>
        <begin position="30"/>
        <end position="42"/>
    </location>
</feature>
<protein>
    <submittedName>
        <fullName evidence="2">Uncharacterized protein</fullName>
    </submittedName>
</protein>
<feature type="region of interest" description="Disordered" evidence="1">
    <location>
        <begin position="1"/>
        <end position="185"/>
    </location>
</feature>
<keyword evidence="3" id="KW-1185">Reference proteome</keyword>
<dbReference type="AlphaFoldDB" id="A0A316UGD8"/>
<feature type="compositionally biased region" description="Low complexity" evidence="1">
    <location>
        <begin position="153"/>
        <end position="162"/>
    </location>
</feature>
<dbReference type="EMBL" id="KZ819321">
    <property type="protein sequence ID" value="PWN24309.1"/>
    <property type="molecule type" value="Genomic_DNA"/>
</dbReference>
<name>A0A316UGD8_9BASI</name>
<gene>
    <name evidence="2" type="ORF">BCV69DRAFT_25666</name>
</gene>